<dbReference type="InterPro" id="IPR002481">
    <property type="entry name" value="FUR"/>
</dbReference>
<reference evidence="1 2" key="1">
    <citation type="submission" date="2020-11" db="EMBL/GenBank/DDBJ databases">
        <authorList>
            <person name="Lassalle F."/>
        </authorList>
    </citation>
    <scope>NUCLEOTIDE SEQUENCE [LARGE SCALE GENOMIC DNA]</scope>
    <source>
        <strain evidence="1 2">AB21</strain>
    </source>
</reference>
<dbReference type="Gene3D" id="1.10.10.10">
    <property type="entry name" value="Winged helix-like DNA-binding domain superfamily/Winged helix DNA-binding domain"/>
    <property type="match status" value="1"/>
</dbReference>
<accession>A0ABN7JXF2</accession>
<dbReference type="NCBIfam" id="NF045678">
    <property type="entry name" value="TransRegIrrA"/>
    <property type="match status" value="1"/>
</dbReference>
<comment type="caution">
    <text evidence="1">The sequence shown here is derived from an EMBL/GenBank/DDBJ whole genome shotgun (WGS) entry which is preliminary data.</text>
</comment>
<dbReference type="Pfam" id="PF01475">
    <property type="entry name" value="FUR"/>
    <property type="match status" value="1"/>
</dbReference>
<dbReference type="InterPro" id="IPR036388">
    <property type="entry name" value="WH-like_DNA-bd_sf"/>
</dbReference>
<proteinExistence type="predicted"/>
<dbReference type="PANTHER" id="PTHR33202">
    <property type="entry name" value="ZINC UPTAKE REGULATION PROTEIN"/>
    <property type="match status" value="1"/>
</dbReference>
<dbReference type="NCBIfam" id="NF045677">
    <property type="entry name" value="FeRespRegIrr"/>
    <property type="match status" value="1"/>
</dbReference>
<evidence type="ECO:0000313" key="2">
    <source>
        <dbReference type="Proteomes" id="UP000601041"/>
    </source>
</evidence>
<evidence type="ECO:0000313" key="1">
    <source>
        <dbReference type="EMBL" id="CAD7049364.1"/>
    </source>
</evidence>
<dbReference type="SUPFAM" id="SSF46785">
    <property type="entry name" value="Winged helix' DNA-binding domain"/>
    <property type="match status" value="1"/>
</dbReference>
<dbReference type="PANTHER" id="PTHR33202:SF7">
    <property type="entry name" value="FERRIC UPTAKE REGULATION PROTEIN"/>
    <property type="match status" value="1"/>
</dbReference>
<dbReference type="EMBL" id="CABFWE030000011">
    <property type="protein sequence ID" value="CAD7049364.1"/>
    <property type="molecule type" value="Genomic_DNA"/>
</dbReference>
<sequence>MGPHIGSLARKPEVDDEIARFWRTSARVGALRTLLKAGPAKVISETQDSMSQTVMGRVGSMAGALFSIETKLRDCGLRPTRQRIALAELLFAKGDRHLTVEELHEEAIAADVPVSLATVYNTLHQFTEAGMIRVLAVEGAKTYFDTNVSDHHHFFIEGRNEVLDIPVSNIEIGNLPPAPEGMEISYVDVVIRLREKKS</sequence>
<protein>
    <submittedName>
        <fullName evidence="1">Transcriptional repressor</fullName>
    </submittedName>
</protein>
<organism evidence="1 2">
    <name type="scientific">Pseudorhizobium halotolerans</name>
    <dbReference type="NCBI Taxonomy" id="1233081"/>
    <lineage>
        <taxon>Bacteria</taxon>
        <taxon>Pseudomonadati</taxon>
        <taxon>Pseudomonadota</taxon>
        <taxon>Alphaproteobacteria</taxon>
        <taxon>Hyphomicrobiales</taxon>
        <taxon>Rhizobiaceae</taxon>
        <taxon>Rhizobium/Agrobacterium group</taxon>
        <taxon>Pseudorhizobium</taxon>
    </lineage>
</organism>
<dbReference type="InterPro" id="IPR036390">
    <property type="entry name" value="WH_DNA-bd_sf"/>
</dbReference>
<dbReference type="CDD" id="cd07153">
    <property type="entry name" value="Fur_like"/>
    <property type="match status" value="1"/>
</dbReference>
<keyword evidence="2" id="KW-1185">Reference proteome</keyword>
<dbReference type="Proteomes" id="UP000601041">
    <property type="component" value="Unassembled WGS sequence"/>
</dbReference>
<name>A0ABN7JXF2_9HYPH</name>
<gene>
    <name evidence="1" type="ORF">RHAB21_04027</name>
</gene>